<proteinExistence type="predicted"/>
<evidence type="ECO:0000313" key="3">
    <source>
        <dbReference type="EMBL" id="QIW98536.1"/>
    </source>
</evidence>
<sequence>MILLRILTICGPAIAETVSGAYGSSFTSQRNTPTALGYPSSKPMSIRTSPYSTPDLSLSASRPVRALSPTTTLTTSTNLMYIDGCPPITPSTYTIYETTLFTTYLTTPRSTYTFTTTAVEEVRSTSIGAGLSIIWASTVTATSLVSTSTQLVVIPAAATVTQPTAPGFTPLICNSMFYRYVTHSYPNSSITVTSYWPTDITTYVADPSTTYTFTDTIQSITAHYYSTVANTSTSYTYVTSTITSTRSEATSTIYEACQRKNNLVAKSPFRVTGTAEQGYVAGVNMDIFQGNLPTGANPPSLDAVDCCQQCQQDALCVGSAYGINSAVGSKPCYLFFKNHAFDQTCDVRFPGPVAAYQVAYPEWYLSNSACGQWQYYNII</sequence>
<dbReference type="AlphaFoldDB" id="A0A6H0XUV2"/>
<dbReference type="Proteomes" id="UP000503462">
    <property type="component" value="Chromosome 3"/>
</dbReference>
<feature type="signal peptide" evidence="2">
    <location>
        <begin position="1"/>
        <end position="15"/>
    </location>
</feature>
<reference evidence="3 4" key="1">
    <citation type="journal article" date="2016" name="Sci. Rep.">
        <title>Peltaster fructicola genome reveals evolution from an invasive phytopathogen to an ectophytic parasite.</title>
        <authorList>
            <person name="Xu C."/>
            <person name="Chen H."/>
            <person name="Gleason M.L."/>
            <person name="Xu J.R."/>
            <person name="Liu H."/>
            <person name="Zhang R."/>
            <person name="Sun G."/>
        </authorList>
    </citation>
    <scope>NUCLEOTIDE SEQUENCE [LARGE SCALE GENOMIC DNA]</scope>
    <source>
        <strain evidence="3 4">LNHT1506</strain>
    </source>
</reference>
<gene>
    <name evidence="3" type="ORF">AMS68_004054</name>
</gene>
<name>A0A6H0XUV2_9PEZI</name>
<organism evidence="3 4">
    <name type="scientific">Peltaster fructicola</name>
    <dbReference type="NCBI Taxonomy" id="286661"/>
    <lineage>
        <taxon>Eukaryota</taxon>
        <taxon>Fungi</taxon>
        <taxon>Dikarya</taxon>
        <taxon>Ascomycota</taxon>
        <taxon>Pezizomycotina</taxon>
        <taxon>Dothideomycetes</taxon>
        <taxon>Dothideomycetes incertae sedis</taxon>
        <taxon>Peltaster</taxon>
    </lineage>
</organism>
<accession>A0A6H0XUV2</accession>
<feature type="region of interest" description="Disordered" evidence="1">
    <location>
        <begin position="26"/>
        <end position="54"/>
    </location>
</feature>
<feature type="chain" id="PRO_5026300652" description="Apple domain-containing protein" evidence="2">
    <location>
        <begin position="16"/>
        <end position="379"/>
    </location>
</feature>
<evidence type="ECO:0008006" key="5">
    <source>
        <dbReference type="Google" id="ProtNLM"/>
    </source>
</evidence>
<dbReference type="EMBL" id="CP051141">
    <property type="protein sequence ID" value="QIW98536.1"/>
    <property type="molecule type" value="Genomic_DNA"/>
</dbReference>
<evidence type="ECO:0000313" key="4">
    <source>
        <dbReference type="Proteomes" id="UP000503462"/>
    </source>
</evidence>
<evidence type="ECO:0000256" key="1">
    <source>
        <dbReference type="SAM" id="MobiDB-lite"/>
    </source>
</evidence>
<feature type="compositionally biased region" description="Polar residues" evidence="1">
    <location>
        <begin position="42"/>
        <end position="54"/>
    </location>
</feature>
<evidence type="ECO:0000256" key="2">
    <source>
        <dbReference type="SAM" id="SignalP"/>
    </source>
</evidence>
<keyword evidence="4" id="KW-1185">Reference proteome</keyword>
<protein>
    <recommendedName>
        <fullName evidence="5">Apple domain-containing protein</fullName>
    </recommendedName>
</protein>
<keyword evidence="2" id="KW-0732">Signal</keyword>